<evidence type="ECO:0000256" key="1">
    <source>
        <dbReference type="ARBA" id="ARBA00004123"/>
    </source>
</evidence>
<keyword evidence="7" id="KW-0804">Transcription</keyword>
<dbReference type="InterPro" id="IPR055412">
    <property type="entry name" value="UVB_sens_C"/>
</dbReference>
<evidence type="ECO:0000259" key="11">
    <source>
        <dbReference type="Pfam" id="PF04884"/>
    </source>
</evidence>
<protein>
    <submittedName>
        <fullName evidence="13">PREDICTED: root UVB sensitive</fullName>
    </submittedName>
</protein>
<evidence type="ECO:0000256" key="10">
    <source>
        <dbReference type="SAM" id="MobiDB-lite"/>
    </source>
</evidence>
<organism evidence="13 14">
    <name type="scientific">Prunus dulcis</name>
    <name type="common">Almond</name>
    <name type="synonym">Amygdalus dulcis</name>
    <dbReference type="NCBI Taxonomy" id="3755"/>
    <lineage>
        <taxon>Eukaryota</taxon>
        <taxon>Viridiplantae</taxon>
        <taxon>Streptophyta</taxon>
        <taxon>Embryophyta</taxon>
        <taxon>Tracheophyta</taxon>
        <taxon>Spermatophyta</taxon>
        <taxon>Magnoliopsida</taxon>
        <taxon>eudicotyledons</taxon>
        <taxon>Gunneridae</taxon>
        <taxon>Pentapetalae</taxon>
        <taxon>rosids</taxon>
        <taxon>fabids</taxon>
        <taxon>Rosales</taxon>
        <taxon>Rosaceae</taxon>
        <taxon>Amygdaloideae</taxon>
        <taxon>Amygdaleae</taxon>
        <taxon>Prunus</taxon>
    </lineage>
</organism>
<dbReference type="InterPro" id="IPR054549">
    <property type="entry name" value="UVB_sens_RUS_dom"/>
</dbReference>
<keyword evidence="6 9" id="KW-0175">Coiled coil</keyword>
<feature type="region of interest" description="Disordered" evidence="10">
    <location>
        <begin position="82"/>
        <end position="146"/>
    </location>
</feature>
<evidence type="ECO:0000256" key="3">
    <source>
        <dbReference type="ARBA" id="ARBA00010916"/>
    </source>
</evidence>
<proteinExistence type="inferred from homology"/>
<dbReference type="GO" id="GO:0005634">
    <property type="term" value="C:nucleus"/>
    <property type="evidence" value="ECO:0007669"/>
    <property type="project" value="UniProtKB-SubCell"/>
</dbReference>
<evidence type="ECO:0000313" key="13">
    <source>
        <dbReference type="EMBL" id="VVA25997.1"/>
    </source>
</evidence>
<evidence type="ECO:0000256" key="2">
    <source>
        <dbReference type="ARBA" id="ARBA00007558"/>
    </source>
</evidence>
<dbReference type="AlphaFoldDB" id="A0A5E4FDS0"/>
<dbReference type="Pfam" id="PF09340">
    <property type="entry name" value="NuA4"/>
    <property type="match status" value="1"/>
</dbReference>
<sequence>MDSEGQKTANNPSVMLASLLSRRAKLQDELRGIEKQVYDLETSYLQDPTQCGNVLKGFEGFLSSSKNTNFLKRSRKFQPEDRMFSLSSVTSPAAEELAAARDDGRSDFGPGRSKGGIYANGQGKPKKGRPAPRDAKRIRPSSEQDYDYEDDADMTLKVCLLLATTNAKIQSKGLRTGEPLHQVVNLYNDVASSHGWPSDSAAEILIGTRPISVLPSPSMNLLEKIKMQKKEPDKVPTHEVPVFWIETSESVSYRCEFDPKGQLTVKLLDDSRPIFNKMADSFVSKFFPSGYPYSVNEGYLRYTQFRALQHFTSAALSVLSTQSLLFAAGLRPTPAQATVVSWVLKDGMQHMGKLICTNLGARMDSEPKRWRILADVLYDLGTGLEVLSPLCPQLFLQVAGLGNFAKGMAVVAARATRLPIYSAFAKEGNLSDLFAKGEAISTLFNVIGLGAGIQLASTVCSSMQGKMVVGPLLSMVHVYSVIEEMRATPVNTLNPQRTALIVADFLKTGKISSPADLRYREDLLFPGRLIEDAGNVKVGRSFHEVIKPSKLDELKQRFPEEKFILSHGNKEVDMILEHSATGEDALRGWLVAGYTAHIEKSFGVPSSSALQEAYEKMNDVYGPFVSELQAKGWHTDRFLDGTGSRFAWWSNVASDSDNSS</sequence>
<evidence type="ECO:0000256" key="9">
    <source>
        <dbReference type="SAM" id="Coils"/>
    </source>
</evidence>
<accession>A0A5E4FDS0</accession>
<comment type="similarity">
    <text evidence="2">Belongs to the RUS1 family.</text>
</comment>
<evidence type="ECO:0000256" key="4">
    <source>
        <dbReference type="ARBA" id="ARBA00022853"/>
    </source>
</evidence>
<dbReference type="PANTHER" id="PTHR12770">
    <property type="entry name" value="RUS1 FAMILY PROTEIN C16ORF58"/>
    <property type="match status" value="1"/>
</dbReference>
<keyword evidence="8" id="KW-0539">Nucleus</keyword>
<feature type="coiled-coil region" evidence="9">
    <location>
        <begin position="16"/>
        <end position="43"/>
    </location>
</feature>
<dbReference type="GO" id="GO:0009926">
    <property type="term" value="P:auxin polar transport"/>
    <property type="evidence" value="ECO:0007669"/>
    <property type="project" value="TreeGrafter"/>
</dbReference>
<dbReference type="InterPro" id="IPR015418">
    <property type="entry name" value="Eaf6"/>
</dbReference>
<dbReference type="Pfam" id="PF04884">
    <property type="entry name" value="UVB_sens_prot"/>
    <property type="match status" value="1"/>
</dbReference>
<dbReference type="PANTHER" id="PTHR12770:SF5">
    <property type="entry name" value="PROTEIN ROOT UVB SENSITIVE 2, CHLOROPLASTIC"/>
    <property type="match status" value="1"/>
</dbReference>
<reference evidence="14" key="1">
    <citation type="journal article" date="2020" name="Plant J.">
        <title>Transposons played a major role in the diversification between the closely related almond and peach genomes: results from the almond genome sequence.</title>
        <authorList>
            <person name="Alioto T."/>
            <person name="Alexiou K.G."/>
            <person name="Bardil A."/>
            <person name="Barteri F."/>
            <person name="Castanera R."/>
            <person name="Cruz F."/>
            <person name="Dhingra A."/>
            <person name="Duval H."/>
            <person name="Fernandez I Marti A."/>
            <person name="Frias L."/>
            <person name="Galan B."/>
            <person name="Garcia J.L."/>
            <person name="Howad W."/>
            <person name="Gomez-Garrido J."/>
            <person name="Gut M."/>
            <person name="Julca I."/>
            <person name="Morata J."/>
            <person name="Puigdomenech P."/>
            <person name="Ribeca P."/>
            <person name="Rubio Cabetas M.J."/>
            <person name="Vlasova A."/>
            <person name="Wirthensohn M."/>
            <person name="Garcia-Mas J."/>
            <person name="Gabaldon T."/>
            <person name="Casacuberta J.M."/>
            <person name="Arus P."/>
        </authorList>
    </citation>
    <scope>NUCLEOTIDE SEQUENCE [LARGE SCALE GENOMIC DNA]</scope>
    <source>
        <strain evidence="14">cv. Texas</strain>
    </source>
</reference>
<evidence type="ECO:0000259" key="12">
    <source>
        <dbReference type="Pfam" id="PF24160"/>
    </source>
</evidence>
<feature type="compositionally biased region" description="Basic and acidic residues" evidence="10">
    <location>
        <begin position="131"/>
        <end position="142"/>
    </location>
</feature>
<dbReference type="Gramene" id="VVA25997">
    <property type="protein sequence ID" value="VVA25997"/>
    <property type="gene ID" value="Prudul26B014728"/>
</dbReference>
<dbReference type="GO" id="GO:0000123">
    <property type="term" value="C:histone acetyltransferase complex"/>
    <property type="evidence" value="ECO:0007669"/>
    <property type="project" value="InterPro"/>
</dbReference>
<comment type="similarity">
    <text evidence="3">Belongs to the EAF6 family.</text>
</comment>
<dbReference type="OMA" id="WLENGAR"/>
<dbReference type="FunCoup" id="A0A5E4FDS0">
    <property type="interactions" value="508"/>
</dbReference>
<dbReference type="GO" id="GO:0009941">
    <property type="term" value="C:chloroplast envelope"/>
    <property type="evidence" value="ECO:0007669"/>
    <property type="project" value="TreeGrafter"/>
</dbReference>
<evidence type="ECO:0000313" key="14">
    <source>
        <dbReference type="Proteomes" id="UP000327085"/>
    </source>
</evidence>
<dbReference type="GO" id="GO:0006325">
    <property type="term" value="P:chromatin organization"/>
    <property type="evidence" value="ECO:0007669"/>
    <property type="project" value="UniProtKB-KW"/>
</dbReference>
<evidence type="ECO:0000256" key="7">
    <source>
        <dbReference type="ARBA" id="ARBA00023163"/>
    </source>
</evidence>
<dbReference type="InParanoid" id="A0A5E4FDS0"/>
<gene>
    <name evidence="13" type="ORF">ALMOND_2B014728</name>
</gene>
<comment type="subcellular location">
    <subcellularLocation>
        <location evidence="1">Nucleus</location>
    </subcellularLocation>
</comment>
<dbReference type="Pfam" id="PF24160">
    <property type="entry name" value="UVB_sens_C"/>
    <property type="match status" value="1"/>
</dbReference>
<evidence type="ECO:0000256" key="8">
    <source>
        <dbReference type="ARBA" id="ARBA00023242"/>
    </source>
</evidence>
<dbReference type="GO" id="GO:0010224">
    <property type="term" value="P:response to UV-B"/>
    <property type="evidence" value="ECO:0007669"/>
    <property type="project" value="TreeGrafter"/>
</dbReference>
<evidence type="ECO:0000256" key="6">
    <source>
        <dbReference type="ARBA" id="ARBA00023054"/>
    </source>
</evidence>
<dbReference type="InterPro" id="IPR006968">
    <property type="entry name" value="RUS_fam"/>
</dbReference>
<dbReference type="Proteomes" id="UP000327085">
    <property type="component" value="Chromosome 8"/>
</dbReference>
<evidence type="ECO:0000256" key="5">
    <source>
        <dbReference type="ARBA" id="ARBA00023015"/>
    </source>
</evidence>
<feature type="domain" description="Protein root UVB sensitive/RUS" evidence="11">
    <location>
        <begin position="277"/>
        <end position="508"/>
    </location>
</feature>
<name>A0A5E4FDS0_PRUDU</name>
<dbReference type="EMBL" id="CABIKO010000100">
    <property type="protein sequence ID" value="VVA25997.1"/>
    <property type="molecule type" value="Genomic_DNA"/>
</dbReference>
<keyword evidence="4" id="KW-0156">Chromatin regulator</keyword>
<feature type="domain" description="Root UVB sensitive protein C-terminal" evidence="12">
    <location>
        <begin position="511"/>
        <end position="639"/>
    </location>
</feature>
<keyword evidence="5" id="KW-0805">Transcription regulation</keyword>